<comment type="caution">
    <text evidence="1">The sequence shown here is derived from an EMBL/GenBank/DDBJ whole genome shotgun (WGS) entry which is preliminary data.</text>
</comment>
<sequence>MADEVDRKFKMYFSGIWQHNLDWRRFELDHQRATTDDNIGGGRVQNVNVAKNAVESKLARKMDDPIVHDLTMRIESMEHFLQILSERDIKMLELRFKKNPDKWDIVSSKLFRSSRRLRADMKKIKEEYRNGIYWID</sequence>
<proteinExistence type="predicted"/>
<name>A0ABN9YR66_9LACO</name>
<dbReference type="EMBL" id="CAUZLR010000002">
    <property type="protein sequence ID" value="CAK1233429.1"/>
    <property type="molecule type" value="Genomic_DNA"/>
</dbReference>
<evidence type="ECO:0000313" key="2">
    <source>
        <dbReference type="Proteomes" id="UP001314261"/>
    </source>
</evidence>
<organism evidence="1 2">
    <name type="scientific">Fructobacillus fructosus</name>
    <dbReference type="NCBI Taxonomy" id="1631"/>
    <lineage>
        <taxon>Bacteria</taxon>
        <taxon>Bacillati</taxon>
        <taxon>Bacillota</taxon>
        <taxon>Bacilli</taxon>
        <taxon>Lactobacillales</taxon>
        <taxon>Lactobacillaceae</taxon>
        <taxon>Fructobacillus</taxon>
    </lineage>
</organism>
<keyword evidence="2" id="KW-1185">Reference proteome</keyword>
<dbReference type="Proteomes" id="UP001314261">
    <property type="component" value="Unassembled WGS sequence"/>
</dbReference>
<gene>
    <name evidence="1" type="ORF">R54839_PPFHFPJH_00550</name>
</gene>
<protein>
    <submittedName>
        <fullName evidence="1">Uncharacterized protein</fullName>
    </submittedName>
</protein>
<reference evidence="1 2" key="1">
    <citation type="submission" date="2023-10" db="EMBL/GenBank/DDBJ databases">
        <authorList>
            <person name="Botero Cardona J."/>
        </authorList>
    </citation>
    <scope>NUCLEOTIDE SEQUENCE [LARGE SCALE GENOMIC DNA]</scope>
    <source>
        <strain evidence="1 2">R-54839</strain>
    </source>
</reference>
<evidence type="ECO:0000313" key="1">
    <source>
        <dbReference type="EMBL" id="CAK1233429.1"/>
    </source>
</evidence>
<dbReference type="RefSeq" id="WP_338345978.1">
    <property type="nucleotide sequence ID" value="NZ_CAUZLR010000002.1"/>
</dbReference>
<accession>A0ABN9YR66</accession>